<dbReference type="Proteomes" id="UP000469890">
    <property type="component" value="Unassembled WGS sequence"/>
</dbReference>
<gene>
    <name evidence="1" type="ORF">FB192DRAFT_1396693</name>
</gene>
<dbReference type="EMBL" id="JAAECE010000008">
    <property type="protein sequence ID" value="KAF1797883.1"/>
    <property type="molecule type" value="Genomic_DNA"/>
</dbReference>
<sequence>MRFQGSSIKDIIRMFRHHPSLAQSVNRVSLDLVKMREYYKVSDTSNEEGIIDEEGRKYIVSQHYHDMLAFLCLCPNITLIKLPPNPPKMMYHDLMELRENGYLARLGEIDKYCLERSRAKLPGYYNLLYALKNSIKDMHLNNQLDSAKEGNLTDSSSSLVLNNISSFTQLQQLRLEMQRYAHVHEFDSFLDNCSENLTTLEVVLTQDSPEFHTCLVEQIHIKHLPNIKNLTVLTSAPSSNQEIQYITRKFPGLQALSIRSQPTTAVLLADACRFFDYICRIPSVRIEGGVILTINDFTEYMPQFLQCTRFERLNFYCQHISQHTGNIDDVQIDDLYTETTSTLNTSNRPLSGITLQSACAKAPLEIIMTSQRNHIRTINITVDDRILDNALKGEDLGTILNNFSSLEDLYISGMEISHLDDVFVAAKRLNLGNFKIHCCLIDVDVFSRMSQRIESIASLSLLSSEWISDDDSSDDSKKFTLDLQMPFTKVGSLHITFSNLCSKALVRVMTNSITQYFNCVGGRRREELTYSEYKRLINESEHLKVNLCFATLSSWG</sequence>
<proteinExistence type="predicted"/>
<accession>A0A8H4EYJ9</accession>
<organism evidence="1 2">
    <name type="scientific">Mucor circinelloides f. lusitanicus</name>
    <name type="common">Mucor racemosus var. lusitanicus</name>
    <dbReference type="NCBI Taxonomy" id="29924"/>
    <lineage>
        <taxon>Eukaryota</taxon>
        <taxon>Fungi</taxon>
        <taxon>Fungi incertae sedis</taxon>
        <taxon>Mucoromycota</taxon>
        <taxon>Mucoromycotina</taxon>
        <taxon>Mucoromycetes</taxon>
        <taxon>Mucorales</taxon>
        <taxon>Mucorineae</taxon>
        <taxon>Mucoraceae</taxon>
        <taxon>Mucor</taxon>
    </lineage>
</organism>
<protein>
    <submittedName>
        <fullName evidence="1">Uncharacterized protein</fullName>
    </submittedName>
</protein>
<comment type="caution">
    <text evidence="1">The sequence shown here is derived from an EMBL/GenBank/DDBJ whole genome shotgun (WGS) entry which is preliminary data.</text>
</comment>
<dbReference type="AlphaFoldDB" id="A0A8H4EYJ9"/>
<evidence type="ECO:0000313" key="1">
    <source>
        <dbReference type="EMBL" id="KAF1797883.1"/>
    </source>
</evidence>
<reference evidence="1 2" key="1">
    <citation type="submission" date="2019-09" db="EMBL/GenBank/DDBJ databases">
        <authorList>
            <consortium name="DOE Joint Genome Institute"/>
            <person name="Mondo S.J."/>
            <person name="Navarro-Mendoza M.I."/>
            <person name="Perez-Arques C."/>
            <person name="Panchal S."/>
            <person name="Nicolas F.E."/>
            <person name="Ganguly P."/>
            <person name="Pangilinan J."/>
            <person name="Grigoriev I."/>
            <person name="Heitman J."/>
            <person name="Sanya K."/>
            <person name="Garre V."/>
        </authorList>
    </citation>
    <scope>NUCLEOTIDE SEQUENCE [LARGE SCALE GENOMIC DNA]</scope>
    <source>
        <strain evidence="1 2">MU402</strain>
    </source>
</reference>
<evidence type="ECO:0000313" key="2">
    <source>
        <dbReference type="Proteomes" id="UP000469890"/>
    </source>
</evidence>
<name>A0A8H4EYJ9_MUCCL</name>